<dbReference type="AlphaFoldDB" id="A0A1J0LRR8"/>
<dbReference type="Pfam" id="PF07963">
    <property type="entry name" value="N_methyl"/>
    <property type="match status" value="1"/>
</dbReference>
<dbReference type="PROSITE" id="PS00409">
    <property type="entry name" value="PROKAR_NTER_METHYL"/>
    <property type="match status" value="1"/>
</dbReference>
<evidence type="ECO:0000256" key="11">
    <source>
        <dbReference type="ARBA" id="ARBA00023237"/>
    </source>
</evidence>
<dbReference type="GO" id="GO:0015628">
    <property type="term" value="P:protein secretion by the type II secretion system"/>
    <property type="evidence" value="ECO:0007669"/>
    <property type="project" value="InterPro"/>
</dbReference>
<keyword evidence="5" id="KW-0488">Methylation</keyword>
<proteinExistence type="predicted"/>
<organism evidence="13 15">
    <name type="scientific">Thermus brockianus</name>
    <dbReference type="NCBI Taxonomy" id="56956"/>
    <lineage>
        <taxon>Bacteria</taxon>
        <taxon>Thermotogati</taxon>
        <taxon>Deinococcota</taxon>
        <taxon>Deinococci</taxon>
        <taxon>Thermales</taxon>
        <taxon>Thermaceae</taxon>
        <taxon>Thermus</taxon>
    </lineage>
</organism>
<reference evidence="14 16" key="3">
    <citation type="journal article" date="2022" name="Microbiol. Resour. Announc.">
        <title>Complete Genome Sequences of Thermus Strains Isolated from Senami Hot Spring in Japan.</title>
        <authorList>
            <person name="Miyazaki K."/>
        </authorList>
    </citation>
    <scope>NUCLEOTIDE SEQUENCE [LARGE SCALE GENOMIC DNA]</scope>
    <source>
        <strain evidence="14 16">SNM4-1</strain>
    </source>
</reference>
<evidence type="ECO:0000259" key="12">
    <source>
        <dbReference type="Pfam" id="PF12019"/>
    </source>
</evidence>
<evidence type="ECO:0000256" key="4">
    <source>
        <dbReference type="ARBA" id="ARBA00022475"/>
    </source>
</evidence>
<dbReference type="EMBL" id="CP016312">
    <property type="protein sequence ID" value="APD08700.1"/>
    <property type="molecule type" value="Genomic_DNA"/>
</dbReference>
<name>A0A1J0LRR8_THEBO</name>
<dbReference type="Proteomes" id="UP000831120">
    <property type="component" value="Chromosome"/>
</dbReference>
<dbReference type="NCBIfam" id="TIGR02532">
    <property type="entry name" value="IV_pilin_GFxxxE"/>
    <property type="match status" value="1"/>
</dbReference>
<dbReference type="GO" id="GO:0009279">
    <property type="term" value="C:cell outer membrane"/>
    <property type="evidence" value="ECO:0007669"/>
    <property type="project" value="UniProtKB-SubCell"/>
</dbReference>
<sequence>MRRGFSLLELLVVIAILGVLLALVPPSYLRWRAQAQVEEAARSLAWTLQQARAEAKRTNTAQTVSITANGWTYRGSTVTLQNIQISSNYTGFPPLSVTFNPPYGTTDAPLKKLTLTHQRFSDLQRSVHVVGVIGKVIVR</sequence>
<dbReference type="Gene3D" id="3.30.700.10">
    <property type="entry name" value="Glycoprotein, Type 4 Pilin"/>
    <property type="match status" value="1"/>
</dbReference>
<evidence type="ECO:0000256" key="2">
    <source>
        <dbReference type="ARBA" id="ARBA00004377"/>
    </source>
</evidence>
<keyword evidence="8" id="KW-0574">Periplasm</keyword>
<evidence type="ECO:0000256" key="6">
    <source>
        <dbReference type="ARBA" id="ARBA00022519"/>
    </source>
</evidence>
<dbReference type="GO" id="GO:0042597">
    <property type="term" value="C:periplasmic space"/>
    <property type="evidence" value="ECO:0007669"/>
    <property type="project" value="UniProtKB-SubCell"/>
</dbReference>
<reference evidence="13" key="2">
    <citation type="journal article" date="2017" name="Stand. Genomic Sci.">
        <title>Complete genome sequence of Thermus brockianus GE-1 reveals key enzymes of xylan/xylose metabolism.</title>
        <authorList>
            <person name="Schaefers C."/>
            <person name="Blank S."/>
            <person name="Wiebusch S."/>
            <person name="Elleuche S."/>
            <person name="Antranikian G."/>
        </authorList>
    </citation>
    <scope>NUCLEOTIDE SEQUENCE</scope>
    <source>
        <strain evidence="13">GE-1</strain>
    </source>
</reference>
<keyword evidence="4" id="KW-1003">Cell membrane</keyword>
<dbReference type="SUPFAM" id="SSF54523">
    <property type="entry name" value="Pili subunits"/>
    <property type="match status" value="1"/>
</dbReference>
<dbReference type="Pfam" id="PF12019">
    <property type="entry name" value="GspH"/>
    <property type="match status" value="1"/>
</dbReference>
<dbReference type="EMBL" id="AP025593">
    <property type="protein sequence ID" value="BDG15940.1"/>
    <property type="molecule type" value="Genomic_DNA"/>
</dbReference>
<keyword evidence="9" id="KW-1133">Transmembrane helix</keyword>
<dbReference type="InterPro" id="IPR012902">
    <property type="entry name" value="N_methyl_site"/>
</dbReference>
<dbReference type="STRING" id="56956.A0O31_00492"/>
<evidence type="ECO:0000313" key="16">
    <source>
        <dbReference type="Proteomes" id="UP000831120"/>
    </source>
</evidence>
<keyword evidence="6" id="KW-0997">Cell inner membrane</keyword>
<comment type="subcellular location">
    <subcellularLocation>
        <location evidence="2">Cell inner membrane</location>
        <topology evidence="2">Single-pass membrane protein</topology>
    </subcellularLocation>
    <subcellularLocation>
        <location evidence="1">Cell outer membrane</location>
        <topology evidence="1">Single-pass membrane protein</topology>
    </subcellularLocation>
    <subcellularLocation>
        <location evidence="3">Periplasm</location>
    </subcellularLocation>
</comment>
<dbReference type="InterPro" id="IPR045584">
    <property type="entry name" value="Pilin-like"/>
</dbReference>
<keyword evidence="11" id="KW-0998">Cell outer membrane</keyword>
<dbReference type="GO" id="GO:0015627">
    <property type="term" value="C:type II protein secretion system complex"/>
    <property type="evidence" value="ECO:0007669"/>
    <property type="project" value="InterPro"/>
</dbReference>
<feature type="domain" description="General secretion pathway GspH" evidence="12">
    <location>
        <begin position="40"/>
        <end position="118"/>
    </location>
</feature>
<dbReference type="RefSeq" id="WP_039456072.1">
    <property type="nucleotide sequence ID" value="NZ_AP025593.1"/>
</dbReference>
<dbReference type="KEGG" id="tbc:A0O31_00492"/>
<dbReference type="OrthoDB" id="32641at2"/>
<gene>
    <name evidence="13" type="primary">pilE_1</name>
    <name evidence="13" type="ORF">A0O31_00492</name>
    <name evidence="14" type="ORF">TbrSNM41_06740</name>
</gene>
<reference evidence="15" key="1">
    <citation type="submission" date="2016-06" db="EMBL/GenBank/DDBJ databases">
        <title>Whole genome sequencing of Thermus brockianus strain GE-1.</title>
        <authorList>
            <person name="Schaefers C."/>
            <person name="Blank S."/>
            <person name="Wiebusch S."/>
            <person name="Elleuche S."/>
            <person name="Antranikian G."/>
        </authorList>
    </citation>
    <scope>NUCLEOTIDE SEQUENCE [LARGE SCALE GENOMIC DNA]</scope>
    <source>
        <strain evidence="15">GE-1</strain>
    </source>
</reference>
<evidence type="ECO:0000313" key="14">
    <source>
        <dbReference type="EMBL" id="BDG15940.1"/>
    </source>
</evidence>
<dbReference type="GO" id="GO:0005886">
    <property type="term" value="C:plasma membrane"/>
    <property type="evidence" value="ECO:0007669"/>
    <property type="project" value="UniProtKB-SubCell"/>
</dbReference>
<evidence type="ECO:0000313" key="13">
    <source>
        <dbReference type="EMBL" id="APD08700.1"/>
    </source>
</evidence>
<evidence type="ECO:0000256" key="1">
    <source>
        <dbReference type="ARBA" id="ARBA00004203"/>
    </source>
</evidence>
<accession>A0A1J0LRR8</accession>
<dbReference type="Proteomes" id="UP000182993">
    <property type="component" value="Chromosome"/>
</dbReference>
<keyword evidence="7" id="KW-0812">Transmembrane</keyword>
<protein>
    <submittedName>
        <fullName evidence="13">Fimbrial protein</fullName>
    </submittedName>
</protein>
<evidence type="ECO:0000313" key="15">
    <source>
        <dbReference type="Proteomes" id="UP000182993"/>
    </source>
</evidence>
<evidence type="ECO:0000256" key="7">
    <source>
        <dbReference type="ARBA" id="ARBA00022692"/>
    </source>
</evidence>
<evidence type="ECO:0000256" key="8">
    <source>
        <dbReference type="ARBA" id="ARBA00022764"/>
    </source>
</evidence>
<dbReference type="InterPro" id="IPR022346">
    <property type="entry name" value="T2SS_GspH"/>
</dbReference>
<evidence type="ECO:0000256" key="10">
    <source>
        <dbReference type="ARBA" id="ARBA00023136"/>
    </source>
</evidence>
<keyword evidence="16" id="KW-1185">Reference proteome</keyword>
<evidence type="ECO:0000256" key="9">
    <source>
        <dbReference type="ARBA" id="ARBA00022989"/>
    </source>
</evidence>
<evidence type="ECO:0000256" key="5">
    <source>
        <dbReference type="ARBA" id="ARBA00022481"/>
    </source>
</evidence>
<keyword evidence="10" id="KW-0472">Membrane</keyword>
<evidence type="ECO:0000256" key="3">
    <source>
        <dbReference type="ARBA" id="ARBA00004418"/>
    </source>
</evidence>